<evidence type="ECO:0000256" key="1">
    <source>
        <dbReference type="SAM" id="MobiDB-lite"/>
    </source>
</evidence>
<evidence type="ECO:0008006" key="5">
    <source>
        <dbReference type="Google" id="ProtNLM"/>
    </source>
</evidence>
<organism evidence="3 4">
    <name type="scientific">Lepraria finkii</name>
    <dbReference type="NCBI Taxonomy" id="1340010"/>
    <lineage>
        <taxon>Eukaryota</taxon>
        <taxon>Fungi</taxon>
        <taxon>Dikarya</taxon>
        <taxon>Ascomycota</taxon>
        <taxon>Pezizomycotina</taxon>
        <taxon>Lecanoromycetes</taxon>
        <taxon>OSLEUM clade</taxon>
        <taxon>Lecanoromycetidae</taxon>
        <taxon>Lecanorales</taxon>
        <taxon>Lecanorineae</taxon>
        <taxon>Stereocaulaceae</taxon>
        <taxon>Lepraria</taxon>
    </lineage>
</organism>
<evidence type="ECO:0000313" key="4">
    <source>
        <dbReference type="Proteomes" id="UP001590951"/>
    </source>
</evidence>
<dbReference type="EMBL" id="JBHFEH010000005">
    <property type="protein sequence ID" value="KAL2057319.1"/>
    <property type="molecule type" value="Genomic_DNA"/>
</dbReference>
<reference evidence="3 4" key="1">
    <citation type="submission" date="2024-09" db="EMBL/GenBank/DDBJ databases">
        <title>Rethinking Asexuality: The Enigmatic Case of Functional Sexual Genes in Lepraria (Stereocaulaceae).</title>
        <authorList>
            <person name="Doellman M."/>
            <person name="Sun Y."/>
            <person name="Barcenas-Pena A."/>
            <person name="Lumbsch H.T."/>
            <person name="Grewe F."/>
        </authorList>
    </citation>
    <scope>NUCLEOTIDE SEQUENCE [LARGE SCALE GENOMIC DNA]</scope>
    <source>
        <strain evidence="3 4">Grewe 0041</strain>
    </source>
</reference>
<evidence type="ECO:0000256" key="2">
    <source>
        <dbReference type="SAM" id="SignalP"/>
    </source>
</evidence>
<accession>A0ABR4BKP3</accession>
<keyword evidence="4" id="KW-1185">Reference proteome</keyword>
<dbReference type="Proteomes" id="UP001590951">
    <property type="component" value="Unassembled WGS sequence"/>
</dbReference>
<proteinExistence type="predicted"/>
<name>A0ABR4BKP3_9LECA</name>
<gene>
    <name evidence="3" type="ORF">ABVK25_002372</name>
</gene>
<feature type="region of interest" description="Disordered" evidence="1">
    <location>
        <begin position="31"/>
        <end position="67"/>
    </location>
</feature>
<keyword evidence="2" id="KW-0732">Signal</keyword>
<protein>
    <recommendedName>
        <fullName evidence="5">Secreted protein</fullName>
    </recommendedName>
</protein>
<feature type="chain" id="PRO_5045557598" description="Secreted protein" evidence="2">
    <location>
        <begin position="20"/>
        <end position="67"/>
    </location>
</feature>
<comment type="caution">
    <text evidence="3">The sequence shown here is derived from an EMBL/GenBank/DDBJ whole genome shotgun (WGS) entry which is preliminary data.</text>
</comment>
<sequence length="67" mass="7502">MHPAICLRSLLLMVLTAQSLPTELVTDSVSRHANRTWHPRPSPIGPVQAQPDGWKMGTIGRRQDMDE</sequence>
<feature type="signal peptide" evidence="2">
    <location>
        <begin position="1"/>
        <end position="19"/>
    </location>
</feature>
<evidence type="ECO:0000313" key="3">
    <source>
        <dbReference type="EMBL" id="KAL2057319.1"/>
    </source>
</evidence>